<evidence type="ECO:0000259" key="2">
    <source>
        <dbReference type="Pfam" id="PF09832"/>
    </source>
</evidence>
<dbReference type="Pfam" id="PF09832">
    <property type="entry name" value="DUF2059"/>
    <property type="match status" value="1"/>
</dbReference>
<organism evidence="3 4">
    <name type="scientific">Maribellus comscasis</name>
    <dbReference type="NCBI Taxonomy" id="2681766"/>
    <lineage>
        <taxon>Bacteria</taxon>
        <taxon>Pseudomonadati</taxon>
        <taxon>Bacteroidota</taxon>
        <taxon>Bacteroidia</taxon>
        <taxon>Marinilabiliales</taxon>
        <taxon>Prolixibacteraceae</taxon>
        <taxon>Maribellus</taxon>
    </lineage>
</organism>
<dbReference type="EMBL" id="CP046401">
    <property type="protein sequence ID" value="QGY43530.1"/>
    <property type="molecule type" value="Genomic_DNA"/>
</dbReference>
<evidence type="ECO:0000313" key="4">
    <source>
        <dbReference type="Proteomes" id="UP000428260"/>
    </source>
</evidence>
<dbReference type="KEGG" id="mcos:GM418_07605"/>
<protein>
    <submittedName>
        <fullName evidence="3">DUF2059 domain-containing protein</fullName>
    </submittedName>
</protein>
<gene>
    <name evidence="3" type="ORF">GM418_07605</name>
</gene>
<dbReference type="Proteomes" id="UP000428260">
    <property type="component" value="Chromosome"/>
</dbReference>
<name>A0A6I6JR56_9BACT</name>
<dbReference type="RefSeq" id="WP_158864751.1">
    <property type="nucleotide sequence ID" value="NZ_CP046401.1"/>
</dbReference>
<feature type="domain" description="DUF2059" evidence="2">
    <location>
        <begin position="77"/>
        <end position="104"/>
    </location>
</feature>
<feature type="chain" id="PRO_5026022498" evidence="1">
    <location>
        <begin position="20"/>
        <end position="104"/>
    </location>
</feature>
<dbReference type="AlphaFoldDB" id="A0A6I6JR56"/>
<keyword evidence="4" id="KW-1185">Reference proteome</keyword>
<feature type="signal peptide" evidence="1">
    <location>
        <begin position="1"/>
        <end position="19"/>
    </location>
</feature>
<proteinExistence type="predicted"/>
<evidence type="ECO:0000256" key="1">
    <source>
        <dbReference type="SAM" id="SignalP"/>
    </source>
</evidence>
<keyword evidence="1" id="KW-0732">Signal</keyword>
<evidence type="ECO:0000313" key="3">
    <source>
        <dbReference type="EMBL" id="QGY43530.1"/>
    </source>
</evidence>
<dbReference type="InterPro" id="IPR018637">
    <property type="entry name" value="DUF2059"/>
</dbReference>
<accession>A0A6I6JR56</accession>
<reference evidence="3 4" key="1">
    <citation type="submission" date="2019-11" db="EMBL/GenBank/DDBJ databases">
        <authorList>
            <person name="Zheng R.K."/>
            <person name="Sun C.M."/>
        </authorList>
    </citation>
    <scope>NUCLEOTIDE SEQUENCE [LARGE SCALE GENOMIC DNA]</scope>
    <source>
        <strain evidence="3 4">WC007</strain>
    </source>
</reference>
<sequence>MTRFFYVLGFLLASLLTTAQTDDFENDIEKLLSINGGSAAYDMAFDQMVAQFKMMKTDAPDEVWQQVRTEVFDTEIEELTKQLIPVYKKHFTHDDIKELIAFYE</sequence>